<organism evidence="1 2">
    <name type="scientific">Hephaestia caeni</name>
    <dbReference type="NCBI Taxonomy" id="645617"/>
    <lineage>
        <taxon>Bacteria</taxon>
        <taxon>Pseudomonadati</taxon>
        <taxon>Pseudomonadota</taxon>
        <taxon>Alphaproteobacteria</taxon>
        <taxon>Sphingomonadales</taxon>
        <taxon>Sphingomonadaceae</taxon>
        <taxon>Hephaestia</taxon>
    </lineage>
</organism>
<gene>
    <name evidence="1" type="ORF">DFR49_3748</name>
</gene>
<dbReference type="Proteomes" id="UP000266568">
    <property type="component" value="Unassembled WGS sequence"/>
</dbReference>
<dbReference type="RefSeq" id="WP_147373729.1">
    <property type="nucleotide sequence ID" value="NZ_QXDC01000004.1"/>
</dbReference>
<dbReference type="EMBL" id="QXDC01000004">
    <property type="protein sequence ID" value="RIA37859.1"/>
    <property type="molecule type" value="Genomic_DNA"/>
</dbReference>
<dbReference type="AlphaFoldDB" id="A0A397NQA5"/>
<proteinExistence type="predicted"/>
<reference evidence="1 2" key="1">
    <citation type="submission" date="2018-08" db="EMBL/GenBank/DDBJ databases">
        <title>Genomic Encyclopedia of Type Strains, Phase IV (KMG-IV): sequencing the most valuable type-strain genomes for metagenomic binning, comparative biology and taxonomic classification.</title>
        <authorList>
            <person name="Goeker M."/>
        </authorList>
    </citation>
    <scope>NUCLEOTIDE SEQUENCE [LARGE SCALE GENOMIC DNA]</scope>
    <source>
        <strain evidence="1 2">DSM 25527</strain>
    </source>
</reference>
<protein>
    <submittedName>
        <fullName evidence="1">Uncharacterized protein</fullName>
    </submittedName>
</protein>
<keyword evidence="2" id="KW-1185">Reference proteome</keyword>
<evidence type="ECO:0000313" key="1">
    <source>
        <dbReference type="EMBL" id="RIA37859.1"/>
    </source>
</evidence>
<evidence type="ECO:0000313" key="2">
    <source>
        <dbReference type="Proteomes" id="UP000266568"/>
    </source>
</evidence>
<accession>A0A397NQA5</accession>
<name>A0A397NQA5_9SPHN</name>
<sequence length="112" mass="12554">MMNLIAHDRLKATIARKRETNALRPYVAQFACTNQFRLTSNCKPGKARFAGFLSVLDAFAAPDVISESWLVCAKPKDLNKSHFEQVGHYLLRVMNSPEGKALGRIETTEKDS</sequence>
<comment type="caution">
    <text evidence="1">The sequence shown here is derived from an EMBL/GenBank/DDBJ whole genome shotgun (WGS) entry which is preliminary data.</text>
</comment>